<keyword evidence="1" id="KW-0812">Transmembrane</keyword>
<dbReference type="AlphaFoldDB" id="A0A6A5ZHS9"/>
<keyword evidence="1" id="KW-0472">Membrane</keyword>
<dbReference type="Proteomes" id="UP000799770">
    <property type="component" value="Unassembled WGS sequence"/>
</dbReference>
<organism evidence="2 3">
    <name type="scientific">Lophiotrema nucula</name>
    <dbReference type="NCBI Taxonomy" id="690887"/>
    <lineage>
        <taxon>Eukaryota</taxon>
        <taxon>Fungi</taxon>
        <taxon>Dikarya</taxon>
        <taxon>Ascomycota</taxon>
        <taxon>Pezizomycotina</taxon>
        <taxon>Dothideomycetes</taxon>
        <taxon>Pleosporomycetidae</taxon>
        <taxon>Pleosporales</taxon>
        <taxon>Lophiotremataceae</taxon>
        <taxon>Lophiotrema</taxon>
    </lineage>
</organism>
<accession>A0A6A5ZHS9</accession>
<gene>
    <name evidence="2" type="ORF">BDV96DRAFT_596894</name>
</gene>
<dbReference type="EMBL" id="ML977316">
    <property type="protein sequence ID" value="KAF2119120.1"/>
    <property type="molecule type" value="Genomic_DNA"/>
</dbReference>
<reference evidence="2" key="1">
    <citation type="journal article" date="2020" name="Stud. Mycol.">
        <title>101 Dothideomycetes genomes: a test case for predicting lifestyles and emergence of pathogens.</title>
        <authorList>
            <person name="Haridas S."/>
            <person name="Albert R."/>
            <person name="Binder M."/>
            <person name="Bloem J."/>
            <person name="Labutti K."/>
            <person name="Salamov A."/>
            <person name="Andreopoulos B."/>
            <person name="Baker S."/>
            <person name="Barry K."/>
            <person name="Bills G."/>
            <person name="Bluhm B."/>
            <person name="Cannon C."/>
            <person name="Castanera R."/>
            <person name="Culley D."/>
            <person name="Daum C."/>
            <person name="Ezra D."/>
            <person name="Gonzalez J."/>
            <person name="Henrissat B."/>
            <person name="Kuo A."/>
            <person name="Liang C."/>
            <person name="Lipzen A."/>
            <person name="Lutzoni F."/>
            <person name="Magnuson J."/>
            <person name="Mondo S."/>
            <person name="Nolan M."/>
            <person name="Ohm R."/>
            <person name="Pangilinan J."/>
            <person name="Park H.-J."/>
            <person name="Ramirez L."/>
            <person name="Alfaro M."/>
            <person name="Sun H."/>
            <person name="Tritt A."/>
            <person name="Yoshinaga Y."/>
            <person name="Zwiers L.-H."/>
            <person name="Turgeon B."/>
            <person name="Goodwin S."/>
            <person name="Spatafora J."/>
            <person name="Crous P."/>
            <person name="Grigoriev I."/>
        </authorList>
    </citation>
    <scope>NUCLEOTIDE SEQUENCE</scope>
    <source>
        <strain evidence="2">CBS 627.86</strain>
    </source>
</reference>
<protein>
    <submittedName>
        <fullName evidence="2">Uncharacterized protein</fullName>
    </submittedName>
</protein>
<sequence length="106" mass="12141">MPKRTSIPIVIFIGIIFVKGFPQFQRGKSSVTPEAQGHARVCQMTLDLLKFMTERQFEWWRRVLCLFADVPGCRKLRLIMQQFPDPSSIAIQGLDSVASYVNVPTR</sequence>
<keyword evidence="3" id="KW-1185">Reference proteome</keyword>
<keyword evidence="1" id="KW-1133">Transmembrane helix</keyword>
<evidence type="ECO:0000256" key="1">
    <source>
        <dbReference type="SAM" id="Phobius"/>
    </source>
</evidence>
<name>A0A6A5ZHS9_9PLEO</name>
<evidence type="ECO:0000313" key="3">
    <source>
        <dbReference type="Proteomes" id="UP000799770"/>
    </source>
</evidence>
<feature type="transmembrane region" description="Helical" evidence="1">
    <location>
        <begin position="6"/>
        <end position="22"/>
    </location>
</feature>
<evidence type="ECO:0000313" key="2">
    <source>
        <dbReference type="EMBL" id="KAF2119120.1"/>
    </source>
</evidence>
<proteinExistence type="predicted"/>